<keyword evidence="4" id="KW-1185">Reference proteome</keyword>
<evidence type="ECO:0000313" key="4">
    <source>
        <dbReference type="Proteomes" id="UP001230426"/>
    </source>
</evidence>
<gene>
    <name evidence="3" type="ORF">J2S55_005345</name>
</gene>
<evidence type="ECO:0000256" key="1">
    <source>
        <dbReference type="SAM" id="MobiDB-lite"/>
    </source>
</evidence>
<dbReference type="RefSeq" id="WP_306866193.1">
    <property type="nucleotide sequence ID" value="NZ_JAUSRB010000002.1"/>
</dbReference>
<dbReference type="PANTHER" id="PTHR43682:SF1">
    <property type="entry name" value="LACTATE UTILIZATION PROTEIN C"/>
    <property type="match status" value="1"/>
</dbReference>
<organism evidence="3 4">
    <name type="scientific">Streptosporangium brasiliense</name>
    <dbReference type="NCBI Taxonomy" id="47480"/>
    <lineage>
        <taxon>Bacteria</taxon>
        <taxon>Bacillati</taxon>
        <taxon>Actinomycetota</taxon>
        <taxon>Actinomycetes</taxon>
        <taxon>Streptosporangiales</taxon>
        <taxon>Streptosporangiaceae</taxon>
        <taxon>Streptosporangium</taxon>
    </lineage>
</organism>
<accession>A0ABT9R9Z6</accession>
<name>A0ABT9R9Z6_9ACTN</name>
<comment type="caution">
    <text evidence="3">The sequence shown here is derived from an EMBL/GenBank/DDBJ whole genome shotgun (WGS) entry which is preliminary data.</text>
</comment>
<proteinExistence type="predicted"/>
<dbReference type="EMBL" id="JAUSRB010000002">
    <property type="protein sequence ID" value="MDP9866079.1"/>
    <property type="molecule type" value="Genomic_DNA"/>
</dbReference>
<dbReference type="Pfam" id="PF02589">
    <property type="entry name" value="LUD_dom"/>
    <property type="match status" value="1"/>
</dbReference>
<dbReference type="Gene3D" id="3.40.50.10420">
    <property type="entry name" value="NagB/RpiA/CoA transferase-like"/>
    <property type="match status" value="1"/>
</dbReference>
<protein>
    <submittedName>
        <fullName evidence="3">L-lactate dehydrogenase complex protein LldG</fullName>
    </submittedName>
</protein>
<evidence type="ECO:0000259" key="2">
    <source>
        <dbReference type="Pfam" id="PF02589"/>
    </source>
</evidence>
<evidence type="ECO:0000313" key="3">
    <source>
        <dbReference type="EMBL" id="MDP9866079.1"/>
    </source>
</evidence>
<dbReference type="InterPro" id="IPR024185">
    <property type="entry name" value="FTHF_cligase-like_sf"/>
</dbReference>
<dbReference type="SUPFAM" id="SSF100950">
    <property type="entry name" value="NagB/RpiA/CoA transferase-like"/>
    <property type="match status" value="1"/>
</dbReference>
<reference evidence="3 4" key="1">
    <citation type="submission" date="2023-07" db="EMBL/GenBank/DDBJ databases">
        <title>Sequencing the genomes of 1000 actinobacteria strains.</title>
        <authorList>
            <person name="Klenk H.-P."/>
        </authorList>
    </citation>
    <scope>NUCLEOTIDE SEQUENCE [LARGE SCALE GENOMIC DNA]</scope>
    <source>
        <strain evidence="3 4">DSM 44109</strain>
    </source>
</reference>
<feature type="compositionally biased region" description="Gly residues" evidence="1">
    <location>
        <begin position="25"/>
        <end position="47"/>
    </location>
</feature>
<sequence>MSGGAAGPDPTARAHAAGPDPRGRTGPGTGAATGGPGTGAATGGPGTGSRELILSRIRAAVAGAPEPGITRAYRTSPDQAGAVELFAERVADYRAVVHVVDADEVAGAITAALGRRAAGRVVVPDGLPEEWARAVRSAVEAGAVPLGRGTSGAGAAAIMRDAPALSAAELDAADGVVTSCAVGIAETGTIVLDAGPGQGRRALTLVPDYHLCVVRADQIVAGVPEAVGRLDPLRPLTWISGPSATSDIELNRVEGVHGPRTLEVVIAR</sequence>
<dbReference type="InterPro" id="IPR003741">
    <property type="entry name" value="LUD_dom"/>
</dbReference>
<dbReference type="PANTHER" id="PTHR43682">
    <property type="entry name" value="LACTATE UTILIZATION PROTEIN C"/>
    <property type="match status" value="1"/>
</dbReference>
<dbReference type="Proteomes" id="UP001230426">
    <property type="component" value="Unassembled WGS sequence"/>
</dbReference>
<feature type="region of interest" description="Disordered" evidence="1">
    <location>
        <begin position="1"/>
        <end position="49"/>
    </location>
</feature>
<dbReference type="InterPro" id="IPR037171">
    <property type="entry name" value="NagB/RpiA_transferase-like"/>
</dbReference>
<feature type="domain" description="LUD" evidence="2">
    <location>
        <begin position="84"/>
        <end position="266"/>
    </location>
</feature>